<organism evidence="4 5">
    <name type="scientific">Serpens gallinarum</name>
    <dbReference type="NCBI Taxonomy" id="2763075"/>
    <lineage>
        <taxon>Bacteria</taxon>
        <taxon>Pseudomonadati</taxon>
        <taxon>Pseudomonadota</taxon>
        <taxon>Gammaproteobacteria</taxon>
        <taxon>Pseudomonadales</taxon>
        <taxon>Pseudomonadaceae</taxon>
        <taxon>Pseudomonas</taxon>
    </lineage>
</organism>
<proteinExistence type="predicted"/>
<comment type="caution">
    <text evidence="4">The sequence shown here is derived from an EMBL/GenBank/DDBJ whole genome shotgun (WGS) entry which is preliminary data.</text>
</comment>
<dbReference type="PANTHER" id="PTHR43046:SF2">
    <property type="entry name" value="8-OXO-DGTP DIPHOSPHATASE-RELATED"/>
    <property type="match status" value="1"/>
</dbReference>
<protein>
    <submittedName>
        <fullName evidence="4">NUDIX domain-containing protein</fullName>
    </submittedName>
</protein>
<name>A0ABR8TML0_9PSED</name>
<dbReference type="PROSITE" id="PS51462">
    <property type="entry name" value="NUDIX"/>
    <property type="match status" value="1"/>
</dbReference>
<dbReference type="Gene3D" id="3.90.79.10">
    <property type="entry name" value="Nucleoside Triphosphate Pyrophosphohydrolase"/>
    <property type="match status" value="1"/>
</dbReference>
<dbReference type="InterPro" id="IPR020084">
    <property type="entry name" value="NUDIX_hydrolase_CS"/>
</dbReference>
<reference evidence="4 5" key="1">
    <citation type="submission" date="2020-08" db="EMBL/GenBank/DDBJ databases">
        <title>A Genomic Blueprint of the Chicken Gut Microbiome.</title>
        <authorList>
            <person name="Gilroy R."/>
            <person name="Ravi A."/>
            <person name="Getino M."/>
            <person name="Pursley I."/>
            <person name="Horton D.L."/>
            <person name="Alikhan N.-F."/>
            <person name="Baker D."/>
            <person name="Gharbi K."/>
            <person name="Hall N."/>
            <person name="Watson M."/>
            <person name="Adriaenssens E.M."/>
            <person name="Foster-Nyarko E."/>
            <person name="Jarju S."/>
            <person name="Secka A."/>
            <person name="Antonio M."/>
            <person name="Oren A."/>
            <person name="Chaudhuri R."/>
            <person name="La Ragione R.M."/>
            <person name="Hildebrand F."/>
            <person name="Pallen M.J."/>
        </authorList>
    </citation>
    <scope>NUCLEOTIDE SEQUENCE [LARGE SCALE GENOMIC DNA]</scope>
    <source>
        <strain evidence="4 5">Sa2CUA2</strain>
    </source>
</reference>
<dbReference type="SUPFAM" id="SSF55811">
    <property type="entry name" value="Nudix"/>
    <property type="match status" value="1"/>
</dbReference>
<keyword evidence="5" id="KW-1185">Reference proteome</keyword>
<dbReference type="EMBL" id="JACSQG010000002">
    <property type="protein sequence ID" value="MBD7977015.1"/>
    <property type="molecule type" value="Genomic_DNA"/>
</dbReference>
<dbReference type="Proteomes" id="UP000611945">
    <property type="component" value="Unassembled WGS sequence"/>
</dbReference>
<dbReference type="InterPro" id="IPR015797">
    <property type="entry name" value="NUDIX_hydrolase-like_dom_sf"/>
</dbReference>
<dbReference type="InterPro" id="IPR000086">
    <property type="entry name" value="NUDIX_hydrolase_dom"/>
</dbReference>
<accession>A0ABR8TML0</accession>
<keyword evidence="2" id="KW-0378">Hydrolase</keyword>
<feature type="domain" description="Nudix hydrolase" evidence="3">
    <location>
        <begin position="36"/>
        <end position="164"/>
    </location>
</feature>
<evidence type="ECO:0000259" key="3">
    <source>
        <dbReference type="PROSITE" id="PS51462"/>
    </source>
</evidence>
<gene>
    <name evidence="4" type="ORF">H9642_07395</name>
</gene>
<sequence>MSCTVALSANTVYKPSIRSYAHLASPHHKETCVTSPYIHIAAALIYNTQREMLLVRKADTPYFMQAGGKLEADERPIDALRRELNEELGIDLMDQQAVYLGNFSAAAANEPGCQVVAELFALQLDQPLQANAEIAEARWVSFAEAERLTLAELTREQVLPLARQLLSA</sequence>
<comment type="cofactor">
    <cofactor evidence="1">
        <name>Mg(2+)</name>
        <dbReference type="ChEBI" id="CHEBI:18420"/>
    </cofactor>
</comment>
<evidence type="ECO:0000256" key="2">
    <source>
        <dbReference type="ARBA" id="ARBA00022801"/>
    </source>
</evidence>
<dbReference type="PROSITE" id="PS00893">
    <property type="entry name" value="NUDIX_BOX"/>
    <property type="match status" value="1"/>
</dbReference>
<dbReference type="CDD" id="cd04690">
    <property type="entry name" value="NUDIX_Hydrolase"/>
    <property type="match status" value="1"/>
</dbReference>
<evidence type="ECO:0000313" key="5">
    <source>
        <dbReference type="Proteomes" id="UP000611945"/>
    </source>
</evidence>
<evidence type="ECO:0000256" key="1">
    <source>
        <dbReference type="ARBA" id="ARBA00001946"/>
    </source>
</evidence>
<dbReference type="PANTHER" id="PTHR43046">
    <property type="entry name" value="GDP-MANNOSE MANNOSYL HYDROLASE"/>
    <property type="match status" value="1"/>
</dbReference>
<dbReference type="Pfam" id="PF00293">
    <property type="entry name" value="NUDIX"/>
    <property type="match status" value="1"/>
</dbReference>
<evidence type="ECO:0000313" key="4">
    <source>
        <dbReference type="EMBL" id="MBD7977015.1"/>
    </source>
</evidence>